<dbReference type="OrthoDB" id="3174593at2"/>
<dbReference type="Pfam" id="PF01381">
    <property type="entry name" value="HTH_3"/>
    <property type="match status" value="1"/>
</dbReference>
<dbReference type="PANTHER" id="PTHR36924">
    <property type="entry name" value="ANTITOXIN HIGA-1"/>
    <property type="match status" value="1"/>
</dbReference>
<dbReference type="GO" id="GO:0003677">
    <property type="term" value="F:DNA binding"/>
    <property type="evidence" value="ECO:0007669"/>
    <property type="project" value="UniProtKB-KW"/>
</dbReference>
<accession>A0A2T5VE62</accession>
<dbReference type="InterPro" id="IPR013430">
    <property type="entry name" value="Toxin_antidote_HigA"/>
</dbReference>
<sequence length="100" mass="11146">MAAVLPPVHPGEILREEYLVPLGLSAGALARKIGVPRTRIERVVKEETAITTDTALRLAALFHTSPQFWMNLQTSYDLKIAEKKLAGELHRIETEERLAS</sequence>
<dbReference type="PANTHER" id="PTHR36924:SF1">
    <property type="entry name" value="ANTITOXIN HIGA-1"/>
    <property type="match status" value="1"/>
</dbReference>
<dbReference type="InterPro" id="IPR001387">
    <property type="entry name" value="Cro/C1-type_HTH"/>
</dbReference>
<dbReference type="SMART" id="SM00530">
    <property type="entry name" value="HTH_XRE"/>
    <property type="match status" value="1"/>
</dbReference>
<dbReference type="Proteomes" id="UP000244081">
    <property type="component" value="Unassembled WGS sequence"/>
</dbReference>
<dbReference type="EMBL" id="QAYG01000001">
    <property type="protein sequence ID" value="PTW62045.1"/>
    <property type="molecule type" value="Genomic_DNA"/>
</dbReference>
<comment type="caution">
    <text evidence="3">The sequence shown here is derived from an EMBL/GenBank/DDBJ whole genome shotgun (WGS) entry which is preliminary data.</text>
</comment>
<evidence type="ECO:0000259" key="2">
    <source>
        <dbReference type="PROSITE" id="PS50943"/>
    </source>
</evidence>
<keyword evidence="4" id="KW-1185">Reference proteome</keyword>
<dbReference type="CDD" id="cd00093">
    <property type="entry name" value="HTH_XRE"/>
    <property type="match status" value="1"/>
</dbReference>
<evidence type="ECO:0000256" key="1">
    <source>
        <dbReference type="ARBA" id="ARBA00023125"/>
    </source>
</evidence>
<name>A0A2T5VE62_9HYPH</name>
<dbReference type="Gene3D" id="1.10.260.40">
    <property type="entry name" value="lambda repressor-like DNA-binding domains"/>
    <property type="match status" value="1"/>
</dbReference>
<feature type="domain" description="HTH cro/C1-type" evidence="2">
    <location>
        <begin position="22"/>
        <end position="69"/>
    </location>
</feature>
<protein>
    <submittedName>
        <fullName evidence="3">Addiction module HigA family antidote</fullName>
    </submittedName>
</protein>
<dbReference type="RefSeq" id="WP_107987667.1">
    <property type="nucleotide sequence ID" value="NZ_QAYG01000001.1"/>
</dbReference>
<dbReference type="PROSITE" id="PS50943">
    <property type="entry name" value="HTH_CROC1"/>
    <property type="match status" value="1"/>
</dbReference>
<gene>
    <name evidence="3" type="ORF">C8N35_10178</name>
</gene>
<reference evidence="3 4" key="1">
    <citation type="submission" date="2018-04" db="EMBL/GenBank/DDBJ databases">
        <title>Genomic Encyclopedia of Archaeal and Bacterial Type Strains, Phase II (KMG-II): from individual species to whole genera.</title>
        <authorList>
            <person name="Goeker M."/>
        </authorList>
    </citation>
    <scope>NUCLEOTIDE SEQUENCE [LARGE SCALE GENOMIC DNA]</scope>
    <source>
        <strain evidence="3 4">DSM 23382</strain>
    </source>
</reference>
<dbReference type="SUPFAM" id="SSF47413">
    <property type="entry name" value="lambda repressor-like DNA-binding domains"/>
    <property type="match status" value="1"/>
</dbReference>
<dbReference type="InterPro" id="IPR010982">
    <property type="entry name" value="Lambda_DNA-bd_dom_sf"/>
</dbReference>
<keyword evidence="1" id="KW-0238">DNA-binding</keyword>
<evidence type="ECO:0000313" key="3">
    <source>
        <dbReference type="EMBL" id="PTW62045.1"/>
    </source>
</evidence>
<dbReference type="AlphaFoldDB" id="A0A2T5VE62"/>
<dbReference type="NCBIfam" id="TIGR02607">
    <property type="entry name" value="antidote_HigA"/>
    <property type="match status" value="1"/>
</dbReference>
<organism evidence="3 4">
    <name type="scientific">Breoghania corrubedonensis</name>
    <dbReference type="NCBI Taxonomy" id="665038"/>
    <lineage>
        <taxon>Bacteria</taxon>
        <taxon>Pseudomonadati</taxon>
        <taxon>Pseudomonadota</taxon>
        <taxon>Alphaproteobacteria</taxon>
        <taxon>Hyphomicrobiales</taxon>
        <taxon>Stappiaceae</taxon>
        <taxon>Breoghania</taxon>
    </lineage>
</organism>
<proteinExistence type="predicted"/>
<evidence type="ECO:0000313" key="4">
    <source>
        <dbReference type="Proteomes" id="UP000244081"/>
    </source>
</evidence>